<evidence type="ECO:0000256" key="1">
    <source>
        <dbReference type="SAM" id="MobiDB-lite"/>
    </source>
</evidence>
<dbReference type="EMBL" id="LUGH01001878">
    <property type="protein sequence ID" value="OBZ80655.1"/>
    <property type="molecule type" value="Genomic_DNA"/>
</dbReference>
<protein>
    <submittedName>
        <fullName evidence="2">Uncharacterized protein</fullName>
    </submittedName>
</protein>
<feature type="non-terminal residue" evidence="2">
    <location>
        <position position="1"/>
    </location>
</feature>
<dbReference type="Proteomes" id="UP000093000">
    <property type="component" value="Unassembled WGS sequence"/>
</dbReference>
<accession>A0A1C7MUU5</accession>
<name>A0A1C7MUU5_9FUNG</name>
<dbReference type="AlphaFoldDB" id="A0A1C7MUU5"/>
<dbReference type="OrthoDB" id="2301950at2759"/>
<organism evidence="2 3">
    <name type="scientific">Choanephora cucurbitarum</name>
    <dbReference type="NCBI Taxonomy" id="101091"/>
    <lineage>
        <taxon>Eukaryota</taxon>
        <taxon>Fungi</taxon>
        <taxon>Fungi incertae sedis</taxon>
        <taxon>Mucoromycota</taxon>
        <taxon>Mucoromycotina</taxon>
        <taxon>Mucoromycetes</taxon>
        <taxon>Mucorales</taxon>
        <taxon>Mucorineae</taxon>
        <taxon>Choanephoraceae</taxon>
        <taxon>Choanephoroideae</taxon>
        <taxon>Choanephora</taxon>
    </lineage>
</organism>
<feature type="region of interest" description="Disordered" evidence="1">
    <location>
        <begin position="1"/>
        <end position="21"/>
    </location>
</feature>
<reference evidence="2 3" key="1">
    <citation type="submission" date="2016-03" db="EMBL/GenBank/DDBJ databases">
        <title>Choanephora cucurbitarum.</title>
        <authorList>
            <person name="Min B."/>
            <person name="Park H."/>
            <person name="Park J.-H."/>
            <person name="Shin H.-D."/>
            <person name="Choi I.-G."/>
        </authorList>
    </citation>
    <scope>NUCLEOTIDE SEQUENCE [LARGE SCALE GENOMIC DNA]</scope>
    <source>
        <strain evidence="2 3">KUS-F28377</strain>
    </source>
</reference>
<comment type="caution">
    <text evidence="2">The sequence shown here is derived from an EMBL/GenBank/DDBJ whole genome shotgun (WGS) entry which is preliminary data.</text>
</comment>
<evidence type="ECO:0000313" key="3">
    <source>
        <dbReference type="Proteomes" id="UP000093000"/>
    </source>
</evidence>
<gene>
    <name evidence="2" type="ORF">A0J61_11296</name>
</gene>
<evidence type="ECO:0000313" key="2">
    <source>
        <dbReference type="EMBL" id="OBZ80655.1"/>
    </source>
</evidence>
<proteinExistence type="predicted"/>
<keyword evidence="3" id="KW-1185">Reference proteome</keyword>
<dbReference type="InParanoid" id="A0A1C7MUU5"/>
<sequence length="175" mass="19403">LNNEKSKHANQVVAQEGSTAKRGRSFGVTKATLLKTHRSNQSRMTSFLSNQDNAMISNQNATDFHIHKKATQSVSQCSEVECRLEGVVSNLEVQNSNSIVNDCIANEPAEEEQSSGASEGRVIDDFEKELLDDLNEEIMEQLDKEAGLMEDSSAVDIYLQTIQNRIKEDNKKGLS</sequence>